<name>A0A9J7BN52_9BACT</name>
<dbReference type="KEGG" id="orp:MOP44_18785"/>
<accession>A0A9J7BN52</accession>
<dbReference type="RefSeq" id="WP_260791793.1">
    <property type="nucleotide sequence ID" value="NZ_CP093313.1"/>
</dbReference>
<dbReference type="EMBL" id="CP093313">
    <property type="protein sequence ID" value="UWZ82605.1"/>
    <property type="molecule type" value="Genomic_DNA"/>
</dbReference>
<feature type="chain" id="PRO_5039948582" evidence="1">
    <location>
        <begin position="26"/>
        <end position="289"/>
    </location>
</feature>
<evidence type="ECO:0000313" key="4">
    <source>
        <dbReference type="Proteomes" id="UP001059380"/>
    </source>
</evidence>
<proteinExistence type="predicted"/>
<feature type="domain" description="DUF4097" evidence="2">
    <location>
        <begin position="45"/>
        <end position="286"/>
    </location>
</feature>
<sequence length="289" mass="30741">MVHVRPAALTFAAVALLFAASVARAESDWQKSYAVNGKPSLSFSTGDAAVEVTSCGGCKEIRIRVQWNDRNPSDYNLNEVQTGDHVNFELREKGRMHIVMGVHHEPRVFVQTPSSIDLEGRTSDGGLKVAGLNGTVQLQTSDGSVDLSDVSGAVRLKASDGSIQMRNISGTLESRSSDGRVQIDGQFTGVQVHTSDGSLDLTMAEGTKLGIASRIESSDGRVMIHVPRTLAADLEVHTSDGRIQCDLPLVMDGFNSKSDSGHNLRGRVNGGGVPLSIRTSDGNVTIASK</sequence>
<organism evidence="3 4">
    <name type="scientific">Occallatibacter riparius</name>
    <dbReference type="NCBI Taxonomy" id="1002689"/>
    <lineage>
        <taxon>Bacteria</taxon>
        <taxon>Pseudomonadati</taxon>
        <taxon>Acidobacteriota</taxon>
        <taxon>Terriglobia</taxon>
        <taxon>Terriglobales</taxon>
        <taxon>Acidobacteriaceae</taxon>
        <taxon>Occallatibacter</taxon>
    </lineage>
</organism>
<dbReference type="InterPro" id="IPR025164">
    <property type="entry name" value="Toastrack_DUF4097"/>
</dbReference>
<evidence type="ECO:0000313" key="3">
    <source>
        <dbReference type="EMBL" id="UWZ82605.1"/>
    </source>
</evidence>
<protein>
    <submittedName>
        <fullName evidence="3">DUF4097 domain-containing protein</fullName>
    </submittedName>
</protein>
<reference evidence="3" key="1">
    <citation type="submission" date="2021-04" db="EMBL/GenBank/DDBJ databases">
        <title>Phylogenetic analysis of Acidobacteriaceae.</title>
        <authorList>
            <person name="Qiu L."/>
            <person name="Zhang Q."/>
        </authorList>
    </citation>
    <scope>NUCLEOTIDE SEQUENCE</scope>
    <source>
        <strain evidence="3">DSM 25168</strain>
    </source>
</reference>
<dbReference type="AlphaFoldDB" id="A0A9J7BN52"/>
<keyword evidence="4" id="KW-1185">Reference proteome</keyword>
<evidence type="ECO:0000256" key="1">
    <source>
        <dbReference type="SAM" id="SignalP"/>
    </source>
</evidence>
<evidence type="ECO:0000259" key="2">
    <source>
        <dbReference type="Pfam" id="PF13349"/>
    </source>
</evidence>
<dbReference type="Proteomes" id="UP001059380">
    <property type="component" value="Chromosome"/>
</dbReference>
<dbReference type="Pfam" id="PF13349">
    <property type="entry name" value="DUF4097"/>
    <property type="match status" value="1"/>
</dbReference>
<gene>
    <name evidence="3" type="ORF">MOP44_18785</name>
</gene>
<keyword evidence="1" id="KW-0732">Signal</keyword>
<feature type="signal peptide" evidence="1">
    <location>
        <begin position="1"/>
        <end position="25"/>
    </location>
</feature>